<evidence type="ECO:0000313" key="2">
    <source>
        <dbReference type="Proteomes" id="UP000308539"/>
    </source>
</evidence>
<dbReference type="RefSeq" id="WP_025220455.1">
    <property type="nucleotide sequence ID" value="NZ_CP006837.1"/>
</dbReference>
<keyword evidence="2" id="KW-1185">Reference proteome</keyword>
<accession>A0ABY2TDV4</accession>
<name>A0ABY2TDV4_9BACI</name>
<dbReference type="EMBL" id="SZPV01000011">
    <property type="protein sequence ID" value="TKI66464.1"/>
    <property type="molecule type" value="Genomic_DNA"/>
</dbReference>
<gene>
    <name evidence="1" type="ORF">FC752_04255</name>
</gene>
<evidence type="ECO:0000313" key="1">
    <source>
        <dbReference type="EMBL" id="TKI66464.1"/>
    </source>
</evidence>
<organism evidence="1 2">
    <name type="scientific">Lysinibacillus varians</name>
    <dbReference type="NCBI Taxonomy" id="1145276"/>
    <lineage>
        <taxon>Bacteria</taxon>
        <taxon>Bacillati</taxon>
        <taxon>Bacillota</taxon>
        <taxon>Bacilli</taxon>
        <taxon>Bacillales</taxon>
        <taxon>Bacillaceae</taxon>
        <taxon>Lysinibacillus</taxon>
    </lineage>
</organism>
<proteinExistence type="predicted"/>
<dbReference type="Proteomes" id="UP000308539">
    <property type="component" value="Unassembled WGS sequence"/>
</dbReference>
<reference evidence="1 2" key="1">
    <citation type="submission" date="2019-04" db="EMBL/GenBank/DDBJ databases">
        <title>Lysinibacillus genome sequencing.</title>
        <authorList>
            <person name="Dunlap C."/>
        </authorList>
    </citation>
    <scope>NUCLEOTIDE SEQUENCE [LARGE SCALE GENOMIC DNA]</scope>
    <source>
        <strain evidence="1 2">NBRC 109424</strain>
    </source>
</reference>
<comment type="caution">
    <text evidence="1">The sequence shown here is derived from an EMBL/GenBank/DDBJ whole genome shotgun (WGS) entry which is preliminary data.</text>
</comment>
<sequence length="71" mass="8043">MSNRKRKYGIFAVSGDVVALSNSNEKARKDCIVISTALDTIFNQMRIGGNRPHTIESYEYIIKAICRYLSD</sequence>
<protein>
    <submittedName>
        <fullName evidence="1">Uncharacterized protein</fullName>
    </submittedName>
</protein>